<proteinExistence type="predicted"/>
<dbReference type="EMBL" id="KV978653">
    <property type="protein sequence ID" value="PIO15706.1"/>
    <property type="molecule type" value="Genomic_DNA"/>
</dbReference>
<evidence type="ECO:0000313" key="1">
    <source>
        <dbReference type="EMBL" id="PIO15706.1"/>
    </source>
</evidence>
<sequence length="64" mass="7254">MVCNHDLEKIKKNMNDVQQKMKNRGRGLDGFRIGRVSLKLPARPAYTSLKTAQPLQHHGQTLQG</sequence>
<reference evidence="2" key="1">
    <citation type="journal article" date="2017" name="Nat. Commun.">
        <title>The North American bullfrog draft genome provides insight into hormonal regulation of long noncoding RNA.</title>
        <authorList>
            <person name="Hammond S.A."/>
            <person name="Warren R.L."/>
            <person name="Vandervalk B.P."/>
            <person name="Kucuk E."/>
            <person name="Khan H."/>
            <person name="Gibb E.A."/>
            <person name="Pandoh P."/>
            <person name="Kirk H."/>
            <person name="Zhao Y."/>
            <person name="Jones M."/>
            <person name="Mungall A.J."/>
            <person name="Coope R."/>
            <person name="Pleasance S."/>
            <person name="Moore R.A."/>
            <person name="Holt R.A."/>
            <person name="Round J.M."/>
            <person name="Ohora S."/>
            <person name="Walle B.V."/>
            <person name="Veldhoen N."/>
            <person name="Helbing C.C."/>
            <person name="Birol I."/>
        </authorList>
    </citation>
    <scope>NUCLEOTIDE SEQUENCE [LARGE SCALE GENOMIC DNA]</scope>
</reference>
<protein>
    <submittedName>
        <fullName evidence="1">Uncharacterized protein</fullName>
    </submittedName>
</protein>
<organism evidence="1 2">
    <name type="scientific">Aquarana catesbeiana</name>
    <name type="common">American bullfrog</name>
    <name type="synonym">Rana catesbeiana</name>
    <dbReference type="NCBI Taxonomy" id="8400"/>
    <lineage>
        <taxon>Eukaryota</taxon>
        <taxon>Metazoa</taxon>
        <taxon>Chordata</taxon>
        <taxon>Craniata</taxon>
        <taxon>Vertebrata</taxon>
        <taxon>Euteleostomi</taxon>
        <taxon>Amphibia</taxon>
        <taxon>Batrachia</taxon>
        <taxon>Anura</taxon>
        <taxon>Neobatrachia</taxon>
        <taxon>Ranoidea</taxon>
        <taxon>Ranidae</taxon>
        <taxon>Aquarana</taxon>
    </lineage>
</organism>
<evidence type="ECO:0000313" key="2">
    <source>
        <dbReference type="Proteomes" id="UP000228934"/>
    </source>
</evidence>
<keyword evidence="2" id="KW-1185">Reference proteome</keyword>
<dbReference type="Proteomes" id="UP000228934">
    <property type="component" value="Unassembled WGS sequence"/>
</dbReference>
<gene>
    <name evidence="1" type="ORF">AB205_0046090</name>
</gene>
<name>A0A2G9QJH1_AQUCT</name>
<dbReference type="AlphaFoldDB" id="A0A2G9QJH1"/>
<accession>A0A2G9QJH1</accession>